<dbReference type="Gene3D" id="3.10.170.10">
    <property type="match status" value="1"/>
</dbReference>
<dbReference type="CDD" id="cd09597">
    <property type="entry name" value="M4_TLP"/>
    <property type="match status" value="1"/>
</dbReference>
<feature type="domain" description="Peptidase M4" evidence="9">
    <location>
        <begin position="242"/>
        <end position="405"/>
    </location>
</feature>
<evidence type="ECO:0000259" key="10">
    <source>
        <dbReference type="Pfam" id="PF02868"/>
    </source>
</evidence>
<accession>A0ABP7L9S8</accession>
<evidence type="ECO:0000259" key="11">
    <source>
        <dbReference type="Pfam" id="PF07504"/>
    </source>
</evidence>
<feature type="region of interest" description="Disordered" evidence="8">
    <location>
        <begin position="210"/>
        <end position="243"/>
    </location>
</feature>
<evidence type="ECO:0000259" key="9">
    <source>
        <dbReference type="Pfam" id="PF01447"/>
    </source>
</evidence>
<evidence type="ECO:0000313" key="13">
    <source>
        <dbReference type="Proteomes" id="UP001501563"/>
    </source>
</evidence>
<gene>
    <name evidence="12" type="ORF">GCM10022207_74890</name>
</gene>
<keyword evidence="3" id="KW-0479">Metal-binding</keyword>
<name>A0ABP7L9S8_9ACTN</name>
<dbReference type="EMBL" id="BAAAZA010000034">
    <property type="protein sequence ID" value="GAA3895677.1"/>
    <property type="molecule type" value="Genomic_DNA"/>
</dbReference>
<evidence type="ECO:0000313" key="12">
    <source>
        <dbReference type="EMBL" id="GAA3895677.1"/>
    </source>
</evidence>
<dbReference type="SUPFAM" id="SSF55486">
    <property type="entry name" value="Metalloproteases ('zincins'), catalytic domain"/>
    <property type="match status" value="1"/>
</dbReference>
<evidence type="ECO:0008006" key="14">
    <source>
        <dbReference type="Google" id="ProtNLM"/>
    </source>
</evidence>
<keyword evidence="5" id="KW-0378">Hydrolase</keyword>
<evidence type="ECO:0000256" key="8">
    <source>
        <dbReference type="SAM" id="MobiDB-lite"/>
    </source>
</evidence>
<dbReference type="RefSeq" id="WP_345553543.1">
    <property type="nucleotide sequence ID" value="NZ_BAAAZA010000034.1"/>
</dbReference>
<dbReference type="InterPro" id="IPR001570">
    <property type="entry name" value="Peptidase_M4_C_domain"/>
</dbReference>
<dbReference type="InterPro" id="IPR013856">
    <property type="entry name" value="Peptidase_M4_domain"/>
</dbReference>
<keyword evidence="4" id="KW-0732">Signal</keyword>
<evidence type="ECO:0000256" key="2">
    <source>
        <dbReference type="ARBA" id="ARBA00022670"/>
    </source>
</evidence>
<organism evidence="12 13">
    <name type="scientific">Streptomyces lannensis</name>
    <dbReference type="NCBI Taxonomy" id="766498"/>
    <lineage>
        <taxon>Bacteria</taxon>
        <taxon>Bacillati</taxon>
        <taxon>Actinomycetota</taxon>
        <taxon>Actinomycetes</taxon>
        <taxon>Kitasatosporales</taxon>
        <taxon>Streptomycetaceae</taxon>
        <taxon>Streptomyces</taxon>
    </lineage>
</organism>
<proteinExistence type="inferred from homology"/>
<feature type="domain" description="FTP" evidence="11">
    <location>
        <begin position="57"/>
        <end position="86"/>
    </location>
</feature>
<dbReference type="Pfam" id="PF01447">
    <property type="entry name" value="Peptidase_M4"/>
    <property type="match status" value="1"/>
</dbReference>
<dbReference type="InterPro" id="IPR027268">
    <property type="entry name" value="Peptidase_M4/M1_CTD_sf"/>
</dbReference>
<dbReference type="InterPro" id="IPR011096">
    <property type="entry name" value="FTP_domain"/>
</dbReference>
<evidence type="ECO:0000256" key="7">
    <source>
        <dbReference type="ARBA" id="ARBA00023049"/>
    </source>
</evidence>
<dbReference type="InterPro" id="IPR023612">
    <property type="entry name" value="Peptidase_M4"/>
</dbReference>
<comment type="similarity">
    <text evidence="1">Belongs to the peptidase M4 family.</text>
</comment>
<dbReference type="PRINTS" id="PR00730">
    <property type="entry name" value="THERMOLYSIN"/>
</dbReference>
<sequence>MGAEAAEPTTDTPALVDGLTDSVDASVSAATAARTHLAGHKNRYHIPSPDRDLVADTVTADADGAETVRLDQKYRGVPVLGAQYVVRMTHKSGKRTVTGTSGSYFTDLDVDTDQRTLPARTAVDDAVRHVRSELDRGGYRPSHAKNGTAALSGDDRGLTILPTGKGVLTRHVTVSGSDPATGTPLVQEVYVDAVTGTALFESGGLPTFTAPGQAAGVHPSGTPAKQSRPDRSASGSGAASITGSGTLLNGSTVPLYLTKDAATGAYLLRDTAHMAGTKGHNVIQTWDASSLWYQDVSGVWPDGVVPFASPTSKVGPELTSVGAVDAHWAAGKVYEFYRDTFHRDSLDGQGMAINSLVGVTDYGSPFVNAFWDHTKMVYGTGDDEYRSLASDLDVVGHEMTHGVVEHTANLVYSGQSGAMNEALADYFGNVIDVTVNHTAMSDPEAGLIGGDLCRTRTPEECAFRDLNDGATTAHFLGLPLGAAGDNGGVHLNSTIFSGALWDIRESLGGASADKIVYRALTSYITPLDGFEEGRDAVVAAARSLGVKGAELAAVKGAFDAHGIIPGWEKGLGLDSNVLLGRLGTLPQYVGTGNAPGAGGGWWAAPKSSPDGVDPYSVWVGRIDGKGRPHQVSPDDGRSHMSAVTDGKHVVWVAVGNVPDDPWSHTYDIMSAPVQGGKPKTLFSAPSEVTGVSIDGGTVAWSFRDPASGLQRVSYLKDGATVPQQVPMARDHNQASQPSLKNGRIAYIEDGLFDGTYGVRIQMYNIANGTTTALGAPSQPEWISTPVMTSSDVYWLIDTDYTDQDQTTLRRAHLGGPDGAVVTDVIPEKSNRATPAYGLTASDSAVTLTVYPSWGQVFDDPNDSLAKLYQYTPDGSPLGRVSCSVGQQSNAVAGTGSRVLWMDTTTTDTDLVTRNQPAGTCA</sequence>
<dbReference type="InterPro" id="IPR050728">
    <property type="entry name" value="Zinc_Metalloprotease_M4"/>
</dbReference>
<dbReference type="Gene3D" id="3.10.450.490">
    <property type="match status" value="1"/>
</dbReference>
<evidence type="ECO:0000256" key="1">
    <source>
        <dbReference type="ARBA" id="ARBA00009388"/>
    </source>
</evidence>
<dbReference type="Proteomes" id="UP001501563">
    <property type="component" value="Unassembled WGS sequence"/>
</dbReference>
<comment type="caution">
    <text evidence="12">The sequence shown here is derived from an EMBL/GenBank/DDBJ whole genome shotgun (WGS) entry which is preliminary data.</text>
</comment>
<dbReference type="Pfam" id="PF02868">
    <property type="entry name" value="Peptidase_M4_C"/>
    <property type="match status" value="1"/>
</dbReference>
<keyword evidence="13" id="KW-1185">Reference proteome</keyword>
<feature type="domain" description="Peptidase M4 C-terminal" evidence="10">
    <location>
        <begin position="408"/>
        <end position="563"/>
    </location>
</feature>
<reference evidence="13" key="1">
    <citation type="journal article" date="2019" name="Int. J. Syst. Evol. Microbiol.">
        <title>The Global Catalogue of Microorganisms (GCM) 10K type strain sequencing project: providing services to taxonomists for standard genome sequencing and annotation.</title>
        <authorList>
            <consortium name="The Broad Institute Genomics Platform"/>
            <consortium name="The Broad Institute Genome Sequencing Center for Infectious Disease"/>
            <person name="Wu L."/>
            <person name="Ma J."/>
        </authorList>
    </citation>
    <scope>NUCLEOTIDE SEQUENCE [LARGE SCALE GENOMIC DNA]</scope>
    <source>
        <strain evidence="13">JCM 16578</strain>
    </source>
</reference>
<keyword evidence="7" id="KW-0482">Metalloprotease</keyword>
<evidence type="ECO:0000256" key="4">
    <source>
        <dbReference type="ARBA" id="ARBA00022729"/>
    </source>
</evidence>
<protein>
    <recommendedName>
        <fullName evidence="14">Metalloprotease</fullName>
    </recommendedName>
</protein>
<evidence type="ECO:0000256" key="3">
    <source>
        <dbReference type="ARBA" id="ARBA00022723"/>
    </source>
</evidence>
<keyword evidence="2" id="KW-0645">Protease</keyword>
<dbReference type="PANTHER" id="PTHR33794">
    <property type="entry name" value="BACILLOLYSIN"/>
    <property type="match status" value="1"/>
</dbReference>
<dbReference type="Gene3D" id="1.10.390.10">
    <property type="entry name" value="Neutral Protease Domain 2"/>
    <property type="match status" value="1"/>
</dbReference>
<keyword evidence="6" id="KW-0862">Zinc</keyword>
<evidence type="ECO:0000256" key="5">
    <source>
        <dbReference type="ARBA" id="ARBA00022801"/>
    </source>
</evidence>
<dbReference type="Pfam" id="PF07504">
    <property type="entry name" value="FTP"/>
    <property type="match status" value="1"/>
</dbReference>
<evidence type="ECO:0000256" key="6">
    <source>
        <dbReference type="ARBA" id="ARBA00022833"/>
    </source>
</evidence>
<dbReference type="PANTHER" id="PTHR33794:SF1">
    <property type="entry name" value="BACILLOLYSIN"/>
    <property type="match status" value="1"/>
</dbReference>
<feature type="compositionally biased region" description="Low complexity" evidence="8">
    <location>
        <begin position="232"/>
        <end position="243"/>
    </location>
</feature>